<dbReference type="InterPro" id="IPR006805">
    <property type="entry name" value="Anth_synth_I_N"/>
</dbReference>
<evidence type="ECO:0000256" key="3">
    <source>
        <dbReference type="ARBA" id="ARBA00009562"/>
    </source>
</evidence>
<comment type="catalytic activity">
    <reaction evidence="14 15">
        <text>chorismate + L-glutamine = anthranilate + pyruvate + L-glutamate + H(+)</text>
        <dbReference type="Rhea" id="RHEA:21732"/>
        <dbReference type="ChEBI" id="CHEBI:15361"/>
        <dbReference type="ChEBI" id="CHEBI:15378"/>
        <dbReference type="ChEBI" id="CHEBI:16567"/>
        <dbReference type="ChEBI" id="CHEBI:29748"/>
        <dbReference type="ChEBI" id="CHEBI:29985"/>
        <dbReference type="ChEBI" id="CHEBI:58359"/>
        <dbReference type="EC" id="4.1.3.27"/>
    </reaction>
</comment>
<comment type="caution">
    <text evidence="18">The sequence shown here is derived from an EMBL/GenBank/DDBJ whole genome shotgun (WGS) entry which is preliminary data.</text>
</comment>
<evidence type="ECO:0000256" key="10">
    <source>
        <dbReference type="ARBA" id="ARBA00022842"/>
    </source>
</evidence>
<dbReference type="InterPro" id="IPR015890">
    <property type="entry name" value="Chorismate_C"/>
</dbReference>
<evidence type="ECO:0000256" key="4">
    <source>
        <dbReference type="ARBA" id="ARBA00011575"/>
    </source>
</evidence>
<evidence type="ECO:0000256" key="8">
    <source>
        <dbReference type="ARBA" id="ARBA00022723"/>
    </source>
</evidence>
<dbReference type="InterPro" id="IPR005801">
    <property type="entry name" value="ADC_synthase"/>
</dbReference>
<dbReference type="Proteomes" id="UP001107961">
    <property type="component" value="Unassembled WGS sequence"/>
</dbReference>
<evidence type="ECO:0000256" key="15">
    <source>
        <dbReference type="RuleBase" id="RU364045"/>
    </source>
</evidence>
<evidence type="ECO:0000259" key="16">
    <source>
        <dbReference type="Pfam" id="PF00425"/>
    </source>
</evidence>
<keyword evidence="12 15" id="KW-0456">Lyase</keyword>
<keyword evidence="10 15" id="KW-0460">Magnesium</keyword>
<dbReference type="GO" id="GO:0004049">
    <property type="term" value="F:anthranilate synthase activity"/>
    <property type="evidence" value="ECO:0007669"/>
    <property type="project" value="UniProtKB-EC"/>
</dbReference>
<comment type="similarity">
    <text evidence="3 15">Belongs to the anthranilate synthase component I family.</text>
</comment>
<dbReference type="PANTHER" id="PTHR11236">
    <property type="entry name" value="AMINOBENZOATE/ANTHRANILATE SYNTHASE"/>
    <property type="match status" value="1"/>
</dbReference>
<comment type="cofactor">
    <cofactor evidence="1 15">
        <name>Mg(2+)</name>
        <dbReference type="ChEBI" id="CHEBI:18420"/>
    </cofactor>
</comment>
<comment type="subunit">
    <text evidence="4 15">Heterotetramer consisting of two non-identical subunits: a beta subunit (TrpG) and a large alpha subunit (TrpE).</text>
</comment>
<evidence type="ECO:0000313" key="19">
    <source>
        <dbReference type="Proteomes" id="UP001107961"/>
    </source>
</evidence>
<dbReference type="RefSeq" id="WP_026949651.1">
    <property type="nucleotide sequence ID" value="NZ_CBDDTQ010000001.1"/>
</dbReference>
<evidence type="ECO:0000256" key="9">
    <source>
        <dbReference type="ARBA" id="ARBA00022822"/>
    </source>
</evidence>
<dbReference type="KEGG" id="axe:P40_04760"/>
<proteinExistence type="inferred from homology"/>
<dbReference type="SUPFAM" id="SSF56322">
    <property type="entry name" value="ADC synthase"/>
    <property type="match status" value="1"/>
</dbReference>
<keyword evidence="8 15" id="KW-0479">Metal-binding</keyword>
<dbReference type="NCBIfam" id="TIGR00564">
    <property type="entry name" value="trpE_most"/>
    <property type="match status" value="1"/>
</dbReference>
<dbReference type="InterPro" id="IPR019999">
    <property type="entry name" value="Anth_synth_I-like"/>
</dbReference>
<feature type="domain" description="Anthranilate synthase component I N-terminal" evidence="17">
    <location>
        <begin position="26"/>
        <end position="168"/>
    </location>
</feature>
<dbReference type="EMBL" id="JAJVKT010000001">
    <property type="protein sequence ID" value="MCE7507077.1"/>
    <property type="molecule type" value="Genomic_DNA"/>
</dbReference>
<keyword evidence="19" id="KW-1185">Reference proteome</keyword>
<organism evidence="18 19">
    <name type="scientific">Alloalcanivorax xenomutans</name>
    <dbReference type="NCBI Taxonomy" id="1094342"/>
    <lineage>
        <taxon>Bacteria</taxon>
        <taxon>Pseudomonadati</taxon>
        <taxon>Pseudomonadota</taxon>
        <taxon>Gammaproteobacteria</taxon>
        <taxon>Oceanospirillales</taxon>
        <taxon>Alcanivoracaceae</taxon>
        <taxon>Alloalcanivorax</taxon>
    </lineage>
</organism>
<evidence type="ECO:0000256" key="7">
    <source>
        <dbReference type="ARBA" id="ARBA00022605"/>
    </source>
</evidence>
<keyword evidence="11 15" id="KW-0057">Aromatic amino acid biosynthesis</keyword>
<dbReference type="GO" id="GO:0000162">
    <property type="term" value="P:L-tryptophan biosynthetic process"/>
    <property type="evidence" value="ECO:0007669"/>
    <property type="project" value="UniProtKB-KW"/>
</dbReference>
<protein>
    <recommendedName>
        <fullName evidence="6 15">Anthranilate synthase component 1</fullName>
        <ecNumber evidence="5 15">4.1.3.27</ecNumber>
    </recommendedName>
</protein>
<dbReference type="GO" id="GO:0046872">
    <property type="term" value="F:metal ion binding"/>
    <property type="evidence" value="ECO:0007669"/>
    <property type="project" value="UniProtKB-KW"/>
</dbReference>
<dbReference type="PRINTS" id="PR00095">
    <property type="entry name" value="ANTSNTHASEI"/>
</dbReference>
<evidence type="ECO:0000256" key="12">
    <source>
        <dbReference type="ARBA" id="ARBA00023239"/>
    </source>
</evidence>
<accession>A0A9Q3ZGC0</accession>
<comment type="pathway">
    <text evidence="2 15">Amino-acid biosynthesis; L-tryptophan biosynthesis; L-tryptophan from chorismate: step 1/5.</text>
</comment>
<dbReference type="AlphaFoldDB" id="A0A9Q3ZGC0"/>
<dbReference type="Pfam" id="PF00425">
    <property type="entry name" value="Chorismate_bind"/>
    <property type="match status" value="1"/>
</dbReference>
<keyword evidence="9 15" id="KW-0822">Tryptophan biosynthesis</keyword>
<dbReference type="GeneID" id="94685737"/>
<evidence type="ECO:0000256" key="6">
    <source>
        <dbReference type="ARBA" id="ARBA00020653"/>
    </source>
</evidence>
<sequence length="496" mass="55245">MSPRNLDEYARQGYTRVPVVREVLADLDTPLSAYRKLAAGPYSYLFESVQGGERWGRYSMIGLPAAEVIRIHGQRILITDADGERQLDVPDPIAWIEAYRQEYNTPEIPGLPRFNGGLVGYFGYDSVRYFEPRLGPAPGEDVLGVPDILLMRSEEVVVFDNLRGSLFLIVQVDPADSHAEGRALRRLDELEAKLRAPLSEPGHHRYGEPVGEEDFVSEFPRDRHGQAVETIREYILAGDVMQVVPAQRMSCEFPAPAMDLYRALRYLNPSPYMFYLDLEDFHIAGSSPEILTRVEGDTVTVRPIAGTRKRGETPERDRELEEELLADPKELAEHLMLIDLGRNDVGRVAKPGEVKLTEKMAVERYSHVMHIVSNVEGKLRPELGPLDVLRATFPAGTLSGAPKIRAMEIIDELEPTKRGVYGGAVGYIGFDGDMDMAIAIRTAVVKDGRLYVQAGGGVVADSQPDLEWKETMNKARAVFRAVNMALGGLNLDEGER</sequence>
<dbReference type="Pfam" id="PF04715">
    <property type="entry name" value="Anth_synt_I_N"/>
    <property type="match status" value="1"/>
</dbReference>
<keyword evidence="7 15" id="KW-0028">Amino-acid biosynthesis</keyword>
<dbReference type="EC" id="4.1.3.27" evidence="5 15"/>
<dbReference type="InterPro" id="IPR005256">
    <property type="entry name" value="Anth_synth_I_PabB"/>
</dbReference>
<name>A0A9Q3ZGC0_9GAMM</name>
<evidence type="ECO:0000256" key="2">
    <source>
        <dbReference type="ARBA" id="ARBA00004873"/>
    </source>
</evidence>
<dbReference type="PANTHER" id="PTHR11236:SF48">
    <property type="entry name" value="ISOCHORISMATE SYNTHASE MENF"/>
    <property type="match status" value="1"/>
</dbReference>
<evidence type="ECO:0000259" key="17">
    <source>
        <dbReference type="Pfam" id="PF04715"/>
    </source>
</evidence>
<evidence type="ECO:0000256" key="13">
    <source>
        <dbReference type="ARBA" id="ARBA00025634"/>
    </source>
</evidence>
<evidence type="ECO:0000313" key="18">
    <source>
        <dbReference type="EMBL" id="MCE7507077.1"/>
    </source>
</evidence>
<reference evidence="18" key="1">
    <citation type="submission" date="2022-01" db="EMBL/GenBank/DDBJ databases">
        <authorList>
            <person name="Karlyshev A.V."/>
            <person name="Jaspars M."/>
        </authorList>
    </citation>
    <scope>NUCLEOTIDE SEQUENCE</scope>
    <source>
        <strain evidence="18">AGSA3-2</strain>
    </source>
</reference>
<evidence type="ECO:0000256" key="11">
    <source>
        <dbReference type="ARBA" id="ARBA00023141"/>
    </source>
</evidence>
<evidence type="ECO:0000256" key="14">
    <source>
        <dbReference type="ARBA" id="ARBA00047683"/>
    </source>
</evidence>
<feature type="domain" description="Chorismate-utilising enzyme C-terminal" evidence="16">
    <location>
        <begin position="222"/>
        <end position="474"/>
    </location>
</feature>
<evidence type="ECO:0000256" key="5">
    <source>
        <dbReference type="ARBA" id="ARBA00012266"/>
    </source>
</evidence>
<gene>
    <name evidence="15 18" type="primary">trpE</name>
    <name evidence="18" type="ORF">LZG35_00400</name>
</gene>
<comment type="function">
    <text evidence="13 15">Part of a heterotetrameric complex that catalyzes the two-step biosynthesis of anthranilate, an intermediate in the biosynthesis of L-tryptophan. In the first step, the glutamine-binding beta subunit (TrpG) of anthranilate synthase (AS) provides the glutamine amidotransferase activity which generates ammonia as a substrate that, along with chorismate, is used in the second step, catalyzed by the large alpha subunit of AS (TrpE) to produce anthranilate. In the absence of TrpG, TrpE can synthesize anthranilate directly from chorismate and high concentrations of ammonia.</text>
</comment>
<evidence type="ECO:0000256" key="1">
    <source>
        <dbReference type="ARBA" id="ARBA00001946"/>
    </source>
</evidence>
<dbReference type="Gene3D" id="3.60.120.10">
    <property type="entry name" value="Anthranilate synthase"/>
    <property type="match status" value="1"/>
</dbReference>